<evidence type="ECO:0000259" key="15">
    <source>
        <dbReference type="Pfam" id="PF01467"/>
    </source>
</evidence>
<comment type="catalytic activity">
    <reaction evidence="14">
        <text>nicotinate beta-D-ribonucleotide + ATP + H(+) = deamido-NAD(+) + diphosphate</text>
        <dbReference type="Rhea" id="RHEA:22860"/>
        <dbReference type="ChEBI" id="CHEBI:15378"/>
        <dbReference type="ChEBI" id="CHEBI:30616"/>
        <dbReference type="ChEBI" id="CHEBI:33019"/>
        <dbReference type="ChEBI" id="CHEBI:57502"/>
        <dbReference type="ChEBI" id="CHEBI:58437"/>
        <dbReference type="EC" id="2.7.7.18"/>
    </reaction>
</comment>
<reference evidence="16 17" key="1">
    <citation type="submission" date="2019-06" db="EMBL/GenBank/DDBJ databases">
        <title>Draft genome of Aliikangiella marina GYP-15.</title>
        <authorList>
            <person name="Wang G."/>
        </authorList>
    </citation>
    <scope>NUCLEOTIDE SEQUENCE [LARGE SCALE GENOMIC DNA]</scope>
    <source>
        <strain evidence="16 17">GYP-15</strain>
    </source>
</reference>
<dbReference type="PANTHER" id="PTHR39321">
    <property type="entry name" value="NICOTINATE-NUCLEOTIDE ADENYLYLTRANSFERASE-RELATED"/>
    <property type="match status" value="1"/>
</dbReference>
<dbReference type="EMBL" id="VIKR01000005">
    <property type="protein sequence ID" value="TQV72237.1"/>
    <property type="molecule type" value="Genomic_DNA"/>
</dbReference>
<evidence type="ECO:0000256" key="1">
    <source>
        <dbReference type="ARBA" id="ARBA00002324"/>
    </source>
</evidence>
<keyword evidence="5" id="KW-0662">Pyridine nucleotide biosynthesis</keyword>
<evidence type="ECO:0000256" key="9">
    <source>
        <dbReference type="ARBA" id="ARBA00022840"/>
    </source>
</evidence>
<comment type="pathway">
    <text evidence="2">Cofactor biosynthesis; NAD(+) biosynthesis; deamido-NAD(+) from nicotinate D-ribonucleotide: step 1/1.</text>
</comment>
<dbReference type="GO" id="GO:0004515">
    <property type="term" value="F:nicotinate-nucleotide adenylyltransferase activity"/>
    <property type="evidence" value="ECO:0007669"/>
    <property type="project" value="UniProtKB-EC"/>
</dbReference>
<comment type="caution">
    <text evidence="16">The sequence shown here is derived from an EMBL/GenBank/DDBJ whole genome shotgun (WGS) entry which is preliminary data.</text>
</comment>
<dbReference type="GO" id="GO:0009435">
    <property type="term" value="P:NAD+ biosynthetic process"/>
    <property type="evidence" value="ECO:0007669"/>
    <property type="project" value="InterPro"/>
</dbReference>
<keyword evidence="10" id="KW-0520">NAD</keyword>
<feature type="domain" description="Cytidyltransferase-like" evidence="15">
    <location>
        <begin position="9"/>
        <end position="163"/>
    </location>
</feature>
<gene>
    <name evidence="16" type="ORF">FLL45_18640</name>
</gene>
<evidence type="ECO:0000256" key="4">
    <source>
        <dbReference type="ARBA" id="ARBA00012389"/>
    </source>
</evidence>
<evidence type="ECO:0000313" key="17">
    <source>
        <dbReference type="Proteomes" id="UP000317839"/>
    </source>
</evidence>
<evidence type="ECO:0000256" key="12">
    <source>
        <dbReference type="ARBA" id="ARBA00033140"/>
    </source>
</evidence>
<evidence type="ECO:0000256" key="10">
    <source>
        <dbReference type="ARBA" id="ARBA00023027"/>
    </source>
</evidence>
<evidence type="ECO:0000256" key="5">
    <source>
        <dbReference type="ARBA" id="ARBA00022642"/>
    </source>
</evidence>
<keyword evidence="6 16" id="KW-0808">Transferase</keyword>
<evidence type="ECO:0000256" key="11">
    <source>
        <dbReference type="ARBA" id="ARBA00031253"/>
    </source>
</evidence>
<keyword evidence="8" id="KW-0547">Nucleotide-binding</keyword>
<dbReference type="PANTHER" id="PTHR39321:SF3">
    <property type="entry name" value="PHOSPHOPANTETHEINE ADENYLYLTRANSFERASE"/>
    <property type="match status" value="1"/>
</dbReference>
<dbReference type="InterPro" id="IPR005248">
    <property type="entry name" value="NadD/NMNAT"/>
</dbReference>
<dbReference type="Pfam" id="PF01467">
    <property type="entry name" value="CTP_transf_like"/>
    <property type="match status" value="1"/>
</dbReference>
<dbReference type="Proteomes" id="UP000317839">
    <property type="component" value="Unassembled WGS sequence"/>
</dbReference>
<keyword evidence="7 16" id="KW-0548">Nucleotidyltransferase</keyword>
<dbReference type="Gene3D" id="3.40.50.620">
    <property type="entry name" value="HUPs"/>
    <property type="match status" value="1"/>
</dbReference>
<accession>A0A545T4S5</accession>
<sequence>MISKRVGIIGSAFNPPHLGHKDIIEQVYRDYDEILLVPSYRHAFGKSMVPYQYRLYMASMLGQAFHQEKYLKFTQSTPIATSSIERELGEKNKAPVFTFNLLEALEERYRSADIEPKLTFIIGPDNASFETWRKFYKGDEILKRWNIRPVSERVSVHSTMIRELIAEYPRPGFLFAARFKNYLDDMIAHYIFENKLYGVH</sequence>
<proteinExistence type="inferred from homology"/>
<evidence type="ECO:0000256" key="13">
    <source>
        <dbReference type="ARBA" id="ARBA00033353"/>
    </source>
</evidence>
<evidence type="ECO:0000256" key="8">
    <source>
        <dbReference type="ARBA" id="ARBA00022741"/>
    </source>
</evidence>
<dbReference type="EC" id="2.7.7.18" evidence="4"/>
<protein>
    <recommendedName>
        <fullName evidence="4">nicotinate-nucleotide adenylyltransferase</fullName>
        <ecNumber evidence="4">2.7.7.18</ecNumber>
    </recommendedName>
    <alternativeName>
        <fullName evidence="13">Deamido-NAD(+) diphosphorylase</fullName>
    </alternativeName>
    <alternativeName>
        <fullName evidence="12">Deamido-NAD(+) pyrophosphorylase</fullName>
    </alternativeName>
    <alternativeName>
        <fullName evidence="11">Nicotinate mononucleotide adenylyltransferase</fullName>
    </alternativeName>
</protein>
<keyword evidence="17" id="KW-1185">Reference proteome</keyword>
<dbReference type="AlphaFoldDB" id="A0A545T4S5"/>
<comment type="function">
    <text evidence="1">Catalyzes the reversible adenylation of nicotinate mononucleotide (NaMN) to nicotinic acid adenine dinucleotide (NaAD).</text>
</comment>
<comment type="similarity">
    <text evidence="3">Belongs to the NadD family.</text>
</comment>
<evidence type="ECO:0000256" key="3">
    <source>
        <dbReference type="ARBA" id="ARBA00009014"/>
    </source>
</evidence>
<name>A0A545T4S5_9GAMM</name>
<dbReference type="RefSeq" id="WP_142943567.1">
    <property type="nucleotide sequence ID" value="NZ_VIKR01000005.1"/>
</dbReference>
<organism evidence="16 17">
    <name type="scientific">Aliikangiella marina</name>
    <dbReference type="NCBI Taxonomy" id="1712262"/>
    <lineage>
        <taxon>Bacteria</taxon>
        <taxon>Pseudomonadati</taxon>
        <taxon>Pseudomonadota</taxon>
        <taxon>Gammaproteobacteria</taxon>
        <taxon>Oceanospirillales</taxon>
        <taxon>Pleioneaceae</taxon>
        <taxon>Aliikangiella</taxon>
    </lineage>
</organism>
<evidence type="ECO:0000256" key="2">
    <source>
        <dbReference type="ARBA" id="ARBA00005019"/>
    </source>
</evidence>
<evidence type="ECO:0000313" key="16">
    <source>
        <dbReference type="EMBL" id="TQV72237.1"/>
    </source>
</evidence>
<dbReference type="SUPFAM" id="SSF52374">
    <property type="entry name" value="Nucleotidylyl transferase"/>
    <property type="match status" value="1"/>
</dbReference>
<dbReference type="InterPro" id="IPR014729">
    <property type="entry name" value="Rossmann-like_a/b/a_fold"/>
</dbReference>
<dbReference type="InterPro" id="IPR004821">
    <property type="entry name" value="Cyt_trans-like"/>
</dbReference>
<keyword evidence="9" id="KW-0067">ATP-binding</keyword>
<evidence type="ECO:0000256" key="14">
    <source>
        <dbReference type="ARBA" id="ARBA00048721"/>
    </source>
</evidence>
<evidence type="ECO:0000256" key="6">
    <source>
        <dbReference type="ARBA" id="ARBA00022679"/>
    </source>
</evidence>
<evidence type="ECO:0000256" key="7">
    <source>
        <dbReference type="ARBA" id="ARBA00022695"/>
    </source>
</evidence>
<dbReference type="OrthoDB" id="5295945at2"/>
<dbReference type="GO" id="GO:0005524">
    <property type="term" value="F:ATP binding"/>
    <property type="evidence" value="ECO:0007669"/>
    <property type="project" value="UniProtKB-KW"/>
</dbReference>